<evidence type="ECO:0000256" key="1">
    <source>
        <dbReference type="SAM" id="Phobius"/>
    </source>
</evidence>
<evidence type="ECO:0000313" key="2">
    <source>
        <dbReference type="EMBL" id="QJA66760.1"/>
    </source>
</evidence>
<dbReference type="AlphaFoldDB" id="A0A6M3JJ12"/>
<gene>
    <name evidence="3" type="ORF">MM415A04006_0003</name>
    <name evidence="2" type="ORF">MM415B00334_0013</name>
</gene>
<name>A0A6M3JJ12_9ZZZZ</name>
<proteinExistence type="predicted"/>
<reference evidence="3" key="1">
    <citation type="submission" date="2020-03" db="EMBL/GenBank/DDBJ databases">
        <title>The deep terrestrial virosphere.</title>
        <authorList>
            <person name="Holmfeldt K."/>
            <person name="Nilsson E."/>
            <person name="Simone D."/>
            <person name="Lopez-Fernandez M."/>
            <person name="Wu X."/>
            <person name="de Brujin I."/>
            <person name="Lundin D."/>
            <person name="Andersson A."/>
            <person name="Bertilsson S."/>
            <person name="Dopson M."/>
        </authorList>
    </citation>
    <scope>NUCLEOTIDE SEQUENCE</scope>
    <source>
        <strain evidence="3">MM415A04006</strain>
        <strain evidence="2">MM415B00334</strain>
    </source>
</reference>
<dbReference type="EMBL" id="MT141560">
    <property type="protein sequence ID" value="QJA66760.1"/>
    <property type="molecule type" value="Genomic_DNA"/>
</dbReference>
<accession>A0A6M3JJ12</accession>
<feature type="transmembrane region" description="Helical" evidence="1">
    <location>
        <begin position="21"/>
        <end position="37"/>
    </location>
</feature>
<protein>
    <recommendedName>
        <fullName evidence="4">Holin</fullName>
    </recommendedName>
</protein>
<evidence type="ECO:0008006" key="4">
    <source>
        <dbReference type="Google" id="ProtNLM"/>
    </source>
</evidence>
<organism evidence="3">
    <name type="scientific">viral metagenome</name>
    <dbReference type="NCBI Taxonomy" id="1070528"/>
    <lineage>
        <taxon>unclassified sequences</taxon>
        <taxon>metagenomes</taxon>
        <taxon>organismal metagenomes</taxon>
    </lineage>
</organism>
<sequence length="70" mass="7644">MPQARVEVKSAARSKINWTQVISVVAMGLSYLGFDLAPEDQALAVTAIGVGTSFVTMVLRTWYNRTVTPE</sequence>
<keyword evidence="1" id="KW-0812">Transmembrane</keyword>
<keyword evidence="1" id="KW-0472">Membrane</keyword>
<feature type="transmembrane region" description="Helical" evidence="1">
    <location>
        <begin position="43"/>
        <end position="63"/>
    </location>
</feature>
<evidence type="ECO:0000313" key="3">
    <source>
        <dbReference type="EMBL" id="QJA70084.1"/>
    </source>
</evidence>
<keyword evidence="1" id="KW-1133">Transmembrane helix</keyword>
<dbReference type="EMBL" id="MT141763">
    <property type="protein sequence ID" value="QJA70084.1"/>
    <property type="molecule type" value="Genomic_DNA"/>
</dbReference>